<dbReference type="AlphaFoldDB" id="A0A0A7S2L4"/>
<dbReference type="PANTHER" id="PTHR43163">
    <property type="entry name" value="DIPEPTIDE TRANSPORT SYSTEM PERMEASE PROTEIN DPPB-RELATED"/>
    <property type="match status" value="1"/>
</dbReference>
<keyword evidence="4" id="KW-0997">Cell inner membrane</keyword>
<dbReference type="GO" id="GO:0005886">
    <property type="term" value="C:plasma membrane"/>
    <property type="evidence" value="ECO:0007669"/>
    <property type="project" value="UniProtKB-SubCell"/>
</dbReference>
<keyword evidence="13" id="KW-1185">Reference proteome</keyword>
<evidence type="ECO:0000256" key="6">
    <source>
        <dbReference type="ARBA" id="ARBA00022989"/>
    </source>
</evidence>
<feature type="transmembrane region" description="Helical" evidence="9">
    <location>
        <begin position="177"/>
        <end position="196"/>
    </location>
</feature>
<keyword evidence="2 9" id="KW-0813">Transport</keyword>
<dbReference type="SUPFAM" id="SSF161098">
    <property type="entry name" value="MetI-like"/>
    <property type="match status" value="1"/>
</dbReference>
<keyword evidence="6 9" id="KW-1133">Transmembrane helix</keyword>
<evidence type="ECO:0000256" key="2">
    <source>
        <dbReference type="ARBA" id="ARBA00022448"/>
    </source>
</evidence>
<feature type="transmembrane region" description="Helical" evidence="9">
    <location>
        <begin position="239"/>
        <end position="257"/>
    </location>
</feature>
<dbReference type="PANTHER" id="PTHR43163:SF4">
    <property type="entry name" value="PUTRESCINE EXPORT SYSTEM PERMEASE PROTEIN SAPB"/>
    <property type="match status" value="1"/>
</dbReference>
<feature type="transmembrane region" description="Helical" evidence="9">
    <location>
        <begin position="12"/>
        <end position="30"/>
    </location>
</feature>
<dbReference type="EMBL" id="CP009056">
    <property type="protein sequence ID" value="AJA45780.1"/>
    <property type="molecule type" value="Genomic_DNA"/>
</dbReference>
<dbReference type="InterPro" id="IPR000515">
    <property type="entry name" value="MetI-like"/>
</dbReference>
<organism evidence="11 13">
    <name type="scientific">Frischella perrara</name>
    <dbReference type="NCBI Taxonomy" id="1267021"/>
    <lineage>
        <taxon>Bacteria</taxon>
        <taxon>Pseudomonadati</taxon>
        <taxon>Pseudomonadota</taxon>
        <taxon>Gammaproteobacteria</taxon>
        <taxon>Orbales</taxon>
        <taxon>Orbaceae</taxon>
        <taxon>Frischella</taxon>
    </lineage>
</organism>
<name>A0A0A7S2L4_FRIPE</name>
<comment type="subcellular location">
    <subcellularLocation>
        <location evidence="1">Cell inner membrane</location>
        <topology evidence="1">Multi-pass membrane protein</topology>
    </subcellularLocation>
    <subcellularLocation>
        <location evidence="9">Cell membrane</location>
        <topology evidence="9">Multi-pass membrane protein</topology>
    </subcellularLocation>
</comment>
<reference evidence="12 14" key="2">
    <citation type="submission" date="2018-05" db="EMBL/GenBank/DDBJ databases">
        <title>Reference genomes for bee gut microbiota database.</title>
        <authorList>
            <person name="Ellegaard K.M."/>
        </authorList>
    </citation>
    <scope>NUCLEOTIDE SEQUENCE [LARGE SCALE GENOMIC DNA]</scope>
    <source>
        <strain evidence="12 14">ESL0167</strain>
    </source>
</reference>
<evidence type="ECO:0000256" key="3">
    <source>
        <dbReference type="ARBA" id="ARBA00022475"/>
    </source>
</evidence>
<reference evidence="11 13" key="1">
    <citation type="journal article" date="2014" name="Appl. Environ. Microbiol.">
        <title>Gut symbionts from distinct hosts exhibit genotoxic activity via divergent colibactin biosynthetic pathways.</title>
        <authorList>
            <person name="Engel P."/>
            <person name="Vizcaino M.I."/>
            <person name="Crawford J.M."/>
        </authorList>
    </citation>
    <scope>NUCLEOTIDE SEQUENCE [LARGE SCALE GENOMIC DNA]</scope>
    <source>
        <strain evidence="11 13">PEB0191</strain>
    </source>
</reference>
<dbReference type="RefSeq" id="WP_039105691.1">
    <property type="nucleotide sequence ID" value="NZ_CALYQC010000019.1"/>
</dbReference>
<dbReference type="HOGENOM" id="CLU_036879_0_3_6"/>
<keyword evidence="3" id="KW-1003">Cell membrane</keyword>
<evidence type="ECO:0000256" key="5">
    <source>
        <dbReference type="ARBA" id="ARBA00022692"/>
    </source>
</evidence>
<evidence type="ECO:0000313" key="11">
    <source>
        <dbReference type="EMBL" id="AJA45780.1"/>
    </source>
</evidence>
<sequence length="313" mass="35773">MLIYIIKKLFSFLILLFILTLISVSIVYFSPNSPISHLSFYQSYYDFYYQLFSYQSFALPLFQKNVYEILHQILLPSFELGLLAIICATLIGFPIGIISGLSDNSKFSHFLRLISWILYASPLIWIAILIIWVASIDWHFVQHTDYTKTISNSSLLDIFSATNSNKLAMLVDHFKPLFLPALILTIQPCIITIQIVSERVNLIANKNYIKVANIRENSSLKVLFRHLLPNAIPEIIPQLTYNITTLLFSIMVIEILLNRAGVGTWLLSGFYKQDYSIIALTLLCCGIIISLLTLLSEILVVLIYSPQSRTIYE</sequence>
<dbReference type="OrthoDB" id="9805855at2"/>
<keyword evidence="7 9" id="KW-0472">Membrane</keyword>
<dbReference type="GO" id="GO:0071916">
    <property type="term" value="F:dipeptide transmembrane transporter activity"/>
    <property type="evidence" value="ECO:0007669"/>
    <property type="project" value="TreeGrafter"/>
</dbReference>
<dbReference type="EMBL" id="QGLM01000018">
    <property type="protein sequence ID" value="PXY94713.1"/>
    <property type="molecule type" value="Genomic_DNA"/>
</dbReference>
<evidence type="ECO:0000256" key="4">
    <source>
        <dbReference type="ARBA" id="ARBA00022519"/>
    </source>
</evidence>
<feature type="transmembrane region" description="Helical" evidence="9">
    <location>
        <begin position="80"/>
        <end position="101"/>
    </location>
</feature>
<feature type="domain" description="ABC transmembrane type-1" evidence="10">
    <location>
        <begin position="74"/>
        <end position="300"/>
    </location>
</feature>
<accession>A0A0A7S2L4</accession>
<feature type="transmembrane region" description="Helical" evidence="9">
    <location>
        <begin position="113"/>
        <end position="134"/>
    </location>
</feature>
<feature type="transmembrane region" description="Helical" evidence="9">
    <location>
        <begin position="277"/>
        <end position="304"/>
    </location>
</feature>
<dbReference type="CDD" id="cd06261">
    <property type="entry name" value="TM_PBP2"/>
    <property type="match status" value="1"/>
</dbReference>
<dbReference type="Pfam" id="PF00528">
    <property type="entry name" value="BPD_transp_1"/>
    <property type="match status" value="1"/>
</dbReference>
<proteinExistence type="inferred from homology"/>
<evidence type="ECO:0000256" key="7">
    <source>
        <dbReference type="ARBA" id="ARBA00023136"/>
    </source>
</evidence>
<evidence type="ECO:0000256" key="1">
    <source>
        <dbReference type="ARBA" id="ARBA00004429"/>
    </source>
</evidence>
<protein>
    <submittedName>
        <fullName evidence="11">ABC-type antimicrobial peptide transport system, permease component</fullName>
    </submittedName>
</protein>
<gene>
    <name evidence="12" type="ORF">DKK76_09700</name>
    <name evidence="11" type="ORF">FPB0191_01969</name>
</gene>
<dbReference type="Gene3D" id="1.10.3720.10">
    <property type="entry name" value="MetI-like"/>
    <property type="match status" value="1"/>
</dbReference>
<dbReference type="Proteomes" id="UP000247838">
    <property type="component" value="Unassembled WGS sequence"/>
</dbReference>
<dbReference type="STRING" id="1267021.FPB0191_01969"/>
<evidence type="ECO:0000256" key="8">
    <source>
        <dbReference type="ARBA" id="ARBA00024202"/>
    </source>
</evidence>
<dbReference type="KEGG" id="fpp:FPB0191_01969"/>
<evidence type="ECO:0000256" key="9">
    <source>
        <dbReference type="RuleBase" id="RU363032"/>
    </source>
</evidence>
<evidence type="ECO:0000259" key="10">
    <source>
        <dbReference type="PROSITE" id="PS50928"/>
    </source>
</evidence>
<keyword evidence="5 9" id="KW-0812">Transmembrane</keyword>
<evidence type="ECO:0000313" key="14">
    <source>
        <dbReference type="Proteomes" id="UP000247838"/>
    </source>
</evidence>
<dbReference type="InterPro" id="IPR035906">
    <property type="entry name" value="MetI-like_sf"/>
</dbReference>
<evidence type="ECO:0000313" key="12">
    <source>
        <dbReference type="EMBL" id="PXY94713.1"/>
    </source>
</evidence>
<evidence type="ECO:0000313" key="13">
    <source>
        <dbReference type="Proteomes" id="UP000030901"/>
    </source>
</evidence>
<dbReference type="PROSITE" id="PS50928">
    <property type="entry name" value="ABC_TM1"/>
    <property type="match status" value="1"/>
</dbReference>
<comment type="similarity">
    <text evidence="8">Belongs to the binding-protein-dependent transport system permease family. OppBC subfamily.</text>
</comment>
<dbReference type="Proteomes" id="UP000030901">
    <property type="component" value="Chromosome"/>
</dbReference>